<accession>A0A2P6MVE1</accession>
<dbReference type="AlphaFoldDB" id="A0A2P6MVE1"/>
<dbReference type="PANTHER" id="PTHR24410:SF23">
    <property type="entry name" value="BTB DOMAIN-CONTAINING PROTEIN-RELATED"/>
    <property type="match status" value="1"/>
</dbReference>
<dbReference type="InterPro" id="IPR011705">
    <property type="entry name" value="BACK"/>
</dbReference>
<sequence length="195" mass="21883">MQRSPLMRPNAITRGISSLDIEDMCSKATTDEQRIAISKYALRILDRHNTCSLLLTSHKYHLTKLRDGCLRFISERGEEVLTGPAFRALNEDAVAIILTAGTGLASYVDEMIILDALVGWAEHHLNQRGLPSDSNHVSSVLSSLLYKVELPHLKAPLSPRRRSNSLEDPILLSLLIGEYELNYHCNEKAFVPFME</sequence>
<dbReference type="EMBL" id="MDYQ01000370">
    <property type="protein sequence ID" value="PRP75667.1"/>
    <property type="molecule type" value="Genomic_DNA"/>
</dbReference>
<keyword evidence="4" id="KW-1185">Reference proteome</keyword>
<dbReference type="InterPro" id="IPR051481">
    <property type="entry name" value="BTB-POZ/Galectin-3-binding"/>
</dbReference>
<dbReference type="PANTHER" id="PTHR24410">
    <property type="entry name" value="HL07962P-RELATED"/>
    <property type="match status" value="1"/>
</dbReference>
<dbReference type="Gene3D" id="1.25.40.420">
    <property type="match status" value="1"/>
</dbReference>
<dbReference type="Pfam" id="PF07707">
    <property type="entry name" value="BACK"/>
    <property type="match status" value="1"/>
</dbReference>
<evidence type="ECO:0000259" key="1">
    <source>
        <dbReference type="Pfam" id="PF07707"/>
    </source>
</evidence>
<feature type="domain" description="BACK" evidence="1">
    <location>
        <begin position="52"/>
        <end position="129"/>
    </location>
</feature>
<organism evidence="2 4">
    <name type="scientific">Planoprotostelium fungivorum</name>
    <dbReference type="NCBI Taxonomy" id="1890364"/>
    <lineage>
        <taxon>Eukaryota</taxon>
        <taxon>Amoebozoa</taxon>
        <taxon>Evosea</taxon>
        <taxon>Variosea</taxon>
        <taxon>Cavosteliida</taxon>
        <taxon>Cavosteliaceae</taxon>
        <taxon>Planoprotostelium</taxon>
    </lineage>
</organism>
<dbReference type="EMBL" id="MDYQ01000244">
    <property type="protein sequence ID" value="PRP78046.1"/>
    <property type="molecule type" value="Genomic_DNA"/>
</dbReference>
<name>A0A2P6MVE1_9EUKA</name>
<evidence type="ECO:0000313" key="2">
    <source>
        <dbReference type="EMBL" id="PRP75667.1"/>
    </source>
</evidence>
<comment type="caution">
    <text evidence="2">The sequence shown here is derived from an EMBL/GenBank/DDBJ whole genome shotgun (WGS) entry which is preliminary data.</text>
</comment>
<proteinExistence type="predicted"/>
<dbReference type="InParanoid" id="A0A2P6MVE1"/>
<protein>
    <recommendedName>
        <fullName evidence="1">BACK domain-containing protein</fullName>
    </recommendedName>
</protein>
<dbReference type="Proteomes" id="UP000241769">
    <property type="component" value="Unassembled WGS sequence"/>
</dbReference>
<reference evidence="2 4" key="1">
    <citation type="journal article" date="2018" name="Genome Biol. Evol.">
        <title>Multiple Roots of Fruiting Body Formation in Amoebozoa.</title>
        <authorList>
            <person name="Hillmann F."/>
            <person name="Forbes G."/>
            <person name="Novohradska S."/>
            <person name="Ferling I."/>
            <person name="Riege K."/>
            <person name="Groth M."/>
            <person name="Westermann M."/>
            <person name="Marz M."/>
            <person name="Spaller T."/>
            <person name="Winckler T."/>
            <person name="Schaap P."/>
            <person name="Glockner G."/>
        </authorList>
    </citation>
    <scope>NUCLEOTIDE SEQUENCE [LARGE SCALE GENOMIC DNA]</scope>
    <source>
        <strain evidence="2 4">Jena</strain>
    </source>
</reference>
<gene>
    <name evidence="3" type="ORF">PROFUN_13776</name>
    <name evidence="2" type="ORF">PROFUN_15553</name>
</gene>
<evidence type="ECO:0000313" key="3">
    <source>
        <dbReference type="EMBL" id="PRP78046.1"/>
    </source>
</evidence>
<evidence type="ECO:0000313" key="4">
    <source>
        <dbReference type="Proteomes" id="UP000241769"/>
    </source>
</evidence>